<dbReference type="Gene3D" id="3.30.730.10">
    <property type="entry name" value="AP2/ERF domain"/>
    <property type="match status" value="1"/>
</dbReference>
<keyword evidence="2" id="KW-0805">Transcription regulation</keyword>
<evidence type="ECO:0000256" key="1">
    <source>
        <dbReference type="ARBA" id="ARBA00004123"/>
    </source>
</evidence>
<dbReference type="AlphaFoldDB" id="A0AAE0A8A3"/>
<evidence type="ECO:0000259" key="6">
    <source>
        <dbReference type="PROSITE" id="PS51032"/>
    </source>
</evidence>
<proteinExistence type="predicted"/>
<evidence type="ECO:0000256" key="5">
    <source>
        <dbReference type="ARBA" id="ARBA00023242"/>
    </source>
</evidence>
<comment type="caution">
    <text evidence="7">The sequence shown here is derived from an EMBL/GenBank/DDBJ whole genome shotgun (WGS) entry which is preliminary data.</text>
</comment>
<evidence type="ECO:0000256" key="3">
    <source>
        <dbReference type="ARBA" id="ARBA00023125"/>
    </source>
</evidence>
<organism evidence="7 8">
    <name type="scientific">Dipteronia sinensis</name>
    <dbReference type="NCBI Taxonomy" id="43782"/>
    <lineage>
        <taxon>Eukaryota</taxon>
        <taxon>Viridiplantae</taxon>
        <taxon>Streptophyta</taxon>
        <taxon>Embryophyta</taxon>
        <taxon>Tracheophyta</taxon>
        <taxon>Spermatophyta</taxon>
        <taxon>Magnoliopsida</taxon>
        <taxon>eudicotyledons</taxon>
        <taxon>Gunneridae</taxon>
        <taxon>Pentapetalae</taxon>
        <taxon>rosids</taxon>
        <taxon>malvids</taxon>
        <taxon>Sapindales</taxon>
        <taxon>Sapindaceae</taxon>
        <taxon>Hippocastanoideae</taxon>
        <taxon>Acereae</taxon>
        <taxon>Dipteronia</taxon>
    </lineage>
</organism>
<dbReference type="GO" id="GO:0003677">
    <property type="term" value="F:DNA binding"/>
    <property type="evidence" value="ECO:0007669"/>
    <property type="project" value="UniProtKB-KW"/>
</dbReference>
<dbReference type="InterPro" id="IPR036955">
    <property type="entry name" value="AP2/ERF_dom_sf"/>
</dbReference>
<comment type="subcellular location">
    <subcellularLocation>
        <location evidence="1">Nucleus</location>
    </subcellularLocation>
</comment>
<dbReference type="GO" id="GO:0003700">
    <property type="term" value="F:DNA-binding transcription factor activity"/>
    <property type="evidence" value="ECO:0007669"/>
    <property type="project" value="InterPro"/>
</dbReference>
<keyword evidence="5" id="KW-0539">Nucleus</keyword>
<evidence type="ECO:0000313" key="8">
    <source>
        <dbReference type="Proteomes" id="UP001281410"/>
    </source>
</evidence>
<reference evidence="7" key="1">
    <citation type="journal article" date="2023" name="Plant J.">
        <title>Genome sequences and population genomics provide insights into the demographic history, inbreeding, and mutation load of two 'living fossil' tree species of Dipteronia.</title>
        <authorList>
            <person name="Feng Y."/>
            <person name="Comes H.P."/>
            <person name="Chen J."/>
            <person name="Zhu S."/>
            <person name="Lu R."/>
            <person name="Zhang X."/>
            <person name="Li P."/>
            <person name="Qiu J."/>
            <person name="Olsen K.M."/>
            <person name="Qiu Y."/>
        </authorList>
    </citation>
    <scope>NUCLEOTIDE SEQUENCE</scope>
    <source>
        <strain evidence="7">NBL</strain>
    </source>
</reference>
<accession>A0AAE0A8A3</accession>
<keyword evidence="4" id="KW-0804">Transcription</keyword>
<feature type="domain" description="AP2/ERF" evidence="6">
    <location>
        <begin position="25"/>
        <end position="88"/>
    </location>
</feature>
<evidence type="ECO:0000256" key="2">
    <source>
        <dbReference type="ARBA" id="ARBA00023015"/>
    </source>
</evidence>
<sequence length="97" mass="11094">MAPREKTAGTVKSNGGGGGLVKEVHFRGVRKWPWGRYTAEIRDPGKKSRQTESVSERSKFIETERKFIIMDFDAPLDFKNKDKLVNQPVVNKKRCDL</sequence>
<dbReference type="EMBL" id="JANJYJ010000006">
    <property type="protein sequence ID" value="KAK3205907.1"/>
    <property type="molecule type" value="Genomic_DNA"/>
</dbReference>
<evidence type="ECO:0000313" key="7">
    <source>
        <dbReference type="EMBL" id="KAK3205907.1"/>
    </source>
</evidence>
<evidence type="ECO:0000256" key="4">
    <source>
        <dbReference type="ARBA" id="ARBA00023163"/>
    </source>
</evidence>
<protein>
    <recommendedName>
        <fullName evidence="6">AP2/ERF domain-containing protein</fullName>
    </recommendedName>
</protein>
<dbReference type="PROSITE" id="PS51032">
    <property type="entry name" value="AP2_ERF"/>
    <property type="match status" value="1"/>
</dbReference>
<keyword evidence="3" id="KW-0238">DNA-binding</keyword>
<gene>
    <name evidence="7" type="ORF">Dsin_019953</name>
</gene>
<keyword evidence="8" id="KW-1185">Reference proteome</keyword>
<name>A0AAE0A8A3_9ROSI</name>
<dbReference type="Proteomes" id="UP001281410">
    <property type="component" value="Unassembled WGS sequence"/>
</dbReference>
<dbReference type="InterPro" id="IPR001471">
    <property type="entry name" value="AP2/ERF_dom"/>
</dbReference>
<dbReference type="GO" id="GO:0005634">
    <property type="term" value="C:nucleus"/>
    <property type="evidence" value="ECO:0007669"/>
    <property type="project" value="UniProtKB-SubCell"/>
</dbReference>